<feature type="domain" description="Acetophenone carboxylase-like C-terminal" evidence="3">
    <location>
        <begin position="489"/>
        <end position="656"/>
    </location>
</feature>
<reference evidence="5" key="1">
    <citation type="submission" date="2009-11" db="EMBL/GenBank/DDBJ databases">
        <title>The complete chromosome 2 of Sphaerobacter thermophilus DSM 20745.</title>
        <authorList>
            <person name="Lucas S."/>
            <person name="Copeland A."/>
            <person name="Lapidus A."/>
            <person name="Glavina del Rio T."/>
            <person name="Dalin E."/>
            <person name="Tice H."/>
            <person name="Bruce D."/>
            <person name="Goodwin L."/>
            <person name="Pitluck S."/>
            <person name="Kyrpides N."/>
            <person name="Mavromatis K."/>
            <person name="Ivanova N."/>
            <person name="Mikhailova N."/>
            <person name="LaButti K.M."/>
            <person name="Clum A."/>
            <person name="Sun H.I."/>
            <person name="Brettin T."/>
            <person name="Detter J.C."/>
            <person name="Han C."/>
            <person name="Larimer F."/>
            <person name="Land M."/>
            <person name="Hauser L."/>
            <person name="Markowitz V."/>
            <person name="Cheng J.F."/>
            <person name="Hugenholtz P."/>
            <person name="Woyke T."/>
            <person name="Wu D."/>
            <person name="Steenblock K."/>
            <person name="Schneider S."/>
            <person name="Pukall R."/>
            <person name="Goeker M."/>
            <person name="Klenk H.P."/>
            <person name="Eisen J.A."/>
        </authorList>
    </citation>
    <scope>NUCLEOTIDE SEQUENCE [LARGE SCALE GENOMIC DNA]</scope>
    <source>
        <strain evidence="5">ATCC 49802 / DSM 20745 / S 6022</strain>
    </source>
</reference>
<dbReference type="InParanoid" id="D1CAU9"/>
<dbReference type="RefSeq" id="WP_012872936.1">
    <property type="nucleotide sequence ID" value="NC_013524.1"/>
</dbReference>
<dbReference type="Proteomes" id="UP000002027">
    <property type="component" value="Chromosome 2"/>
</dbReference>
<evidence type="ECO:0000259" key="1">
    <source>
        <dbReference type="Pfam" id="PF01968"/>
    </source>
</evidence>
<evidence type="ECO:0000259" key="3">
    <source>
        <dbReference type="Pfam" id="PF19278"/>
    </source>
</evidence>
<dbReference type="AlphaFoldDB" id="D1CAU9"/>
<sequence>MGQVLVGVDTGGTFTDFVLVENGTVRVHKVLSTPDDPARAILQGLEELGVGEGLAAVVHGSTVATNAVLERKGVPTGLVTTAGFRDVLEIGRQTRPALYDLRVEREPPLVPRERRFEVVERLDERGGVLTPLDPESVAAAVAALREAGVKSVAVCLLFSFANPEHEAAVAEAVRAAGMHVSASHEVLPEFREYERTSTVVLNAYVAPLMDRYLRRLEDELPRGVPLRIMQSNGGSISAATARREAARTLLSGPAAGVVGAAYVASASGFEQTITFDMGGTSTDVALIDGAITETTDGKIGGYPSKLPMIDIHTVGAGGGSIAWFDTGGALRVGPVSAGADPGPAAYGRGGEAPTVTDANVVLGRLIPEGFLGGGMALDVAAARRALGTVAERLGTSPEAAALGVIRVANANMEAAIRVISVARGHDPRRFTLVAFGGAGPLHACELAANLRIPRVLIPATPGVLSALGMLAADVVKDYVRTVMVPATGAAEVVDPVLAELADQGRADLLAEGLPDERITIERMLDLRYVGQSYELVVPYEGDMAAAIAAFHAAHERRFGYSDPAEPVEVVNCRVKARGLAERPELPRREVDPNARVEPLMHRPVVFAGADGPETRETPIYDRATLVPGARLRGPAVVTQYDTTTVVPPGWGGWVDAVGNLILEPTPEEGARDGD</sequence>
<dbReference type="eggNOG" id="COG0145">
    <property type="taxonomic scope" value="Bacteria"/>
</dbReference>
<dbReference type="InterPro" id="IPR008040">
    <property type="entry name" value="Hydant_A_N"/>
</dbReference>
<dbReference type="OrthoDB" id="9768323at2"/>
<dbReference type="GO" id="GO:0017168">
    <property type="term" value="F:5-oxoprolinase (ATP-hydrolyzing) activity"/>
    <property type="evidence" value="ECO:0007669"/>
    <property type="project" value="UniProtKB-EC"/>
</dbReference>
<evidence type="ECO:0000313" key="4">
    <source>
        <dbReference type="EMBL" id="ACZ39896.1"/>
    </source>
</evidence>
<feature type="domain" description="Hydantoinase A/oxoprolinase" evidence="1">
    <location>
        <begin position="195"/>
        <end position="477"/>
    </location>
</feature>
<dbReference type="Pfam" id="PF01968">
    <property type="entry name" value="Hydantoinase_A"/>
    <property type="match status" value="1"/>
</dbReference>
<dbReference type="SUPFAM" id="SSF53067">
    <property type="entry name" value="Actin-like ATPase domain"/>
    <property type="match status" value="1"/>
</dbReference>
<dbReference type="InterPro" id="IPR049517">
    <property type="entry name" value="ACX-like_C"/>
</dbReference>
<keyword evidence="5" id="KW-1185">Reference proteome</keyword>
<gene>
    <name evidence="4" type="ordered locus">Sthe_2481</name>
</gene>
<organism evidence="4 5">
    <name type="scientific">Sphaerobacter thermophilus (strain ATCC 49802 / DSM 20745 / KCCM 41009 / NCIMB 13125 / S 6022)</name>
    <dbReference type="NCBI Taxonomy" id="479434"/>
    <lineage>
        <taxon>Bacteria</taxon>
        <taxon>Pseudomonadati</taxon>
        <taxon>Thermomicrobiota</taxon>
        <taxon>Thermomicrobia</taxon>
        <taxon>Sphaerobacterales</taxon>
        <taxon>Sphaerobacterineae</taxon>
        <taxon>Sphaerobacteraceae</taxon>
        <taxon>Sphaerobacter</taxon>
    </lineage>
</organism>
<dbReference type="EC" id="3.5.2.9" evidence="4"/>
<dbReference type="PANTHER" id="PTHR11365">
    <property type="entry name" value="5-OXOPROLINASE RELATED"/>
    <property type="match status" value="1"/>
</dbReference>
<dbReference type="Pfam" id="PF05378">
    <property type="entry name" value="Hydant_A_N"/>
    <property type="match status" value="1"/>
</dbReference>
<dbReference type="GO" id="GO:0005829">
    <property type="term" value="C:cytosol"/>
    <property type="evidence" value="ECO:0007669"/>
    <property type="project" value="TreeGrafter"/>
</dbReference>
<dbReference type="PANTHER" id="PTHR11365:SF23">
    <property type="entry name" value="HYPOTHETICAL 5-OXOPROLINASE (EUROFUNG)-RELATED"/>
    <property type="match status" value="1"/>
</dbReference>
<protein>
    <submittedName>
        <fullName evidence="4">5-oxoprolinase (ATP-hydrolyzing)</fullName>
        <ecNumber evidence="4">3.5.2.9</ecNumber>
    </submittedName>
</protein>
<accession>D1CAU9</accession>
<dbReference type="InterPro" id="IPR002821">
    <property type="entry name" value="Hydantoinase_A"/>
</dbReference>
<dbReference type="KEGG" id="sti:Sthe_2481"/>
<reference evidence="4 5" key="2">
    <citation type="journal article" date="2010" name="Stand. Genomic Sci.">
        <title>Complete genome sequence of Desulfohalobium retbaense type strain (HR(100)).</title>
        <authorList>
            <person name="Spring S."/>
            <person name="Nolan M."/>
            <person name="Lapidus A."/>
            <person name="Glavina Del Rio T."/>
            <person name="Copeland A."/>
            <person name="Tice H."/>
            <person name="Cheng J.F."/>
            <person name="Lucas S."/>
            <person name="Land M."/>
            <person name="Chen F."/>
            <person name="Bruce D."/>
            <person name="Goodwin L."/>
            <person name="Pitluck S."/>
            <person name="Ivanova N."/>
            <person name="Mavromatis K."/>
            <person name="Mikhailova N."/>
            <person name="Pati A."/>
            <person name="Chen A."/>
            <person name="Palaniappan K."/>
            <person name="Hauser L."/>
            <person name="Chang Y.J."/>
            <person name="Jeffries C.D."/>
            <person name="Munk C."/>
            <person name="Kiss H."/>
            <person name="Chain P."/>
            <person name="Han C."/>
            <person name="Brettin T."/>
            <person name="Detter J.C."/>
            <person name="Schuler E."/>
            <person name="Goker M."/>
            <person name="Rohde M."/>
            <person name="Bristow J."/>
            <person name="Eisen J.A."/>
            <person name="Markowitz V."/>
            <person name="Hugenholtz P."/>
            <person name="Kyrpides N.C."/>
            <person name="Klenk H.P."/>
        </authorList>
    </citation>
    <scope>NUCLEOTIDE SEQUENCE [LARGE SCALE GENOMIC DNA]</scope>
    <source>
        <strain evidence="5">ATCC 49802 / DSM 20745 / S 6022</strain>
    </source>
</reference>
<name>D1CAU9_SPHTD</name>
<dbReference type="HOGENOM" id="CLU_002157_1_2_0"/>
<dbReference type="GO" id="GO:0006749">
    <property type="term" value="P:glutathione metabolic process"/>
    <property type="evidence" value="ECO:0007669"/>
    <property type="project" value="TreeGrafter"/>
</dbReference>
<evidence type="ECO:0000313" key="5">
    <source>
        <dbReference type="Proteomes" id="UP000002027"/>
    </source>
</evidence>
<keyword evidence="4" id="KW-0378">Hydrolase</keyword>
<dbReference type="EMBL" id="CP001824">
    <property type="protein sequence ID" value="ACZ39896.1"/>
    <property type="molecule type" value="Genomic_DNA"/>
</dbReference>
<evidence type="ECO:0000259" key="2">
    <source>
        <dbReference type="Pfam" id="PF05378"/>
    </source>
</evidence>
<dbReference type="Pfam" id="PF19278">
    <property type="entry name" value="Hydant_A_C"/>
    <property type="match status" value="1"/>
</dbReference>
<dbReference type="InterPro" id="IPR043129">
    <property type="entry name" value="ATPase_NBD"/>
</dbReference>
<dbReference type="STRING" id="479434.Sthe_2481"/>
<dbReference type="InterPro" id="IPR045079">
    <property type="entry name" value="Oxoprolinase-like"/>
</dbReference>
<feature type="domain" description="Hydantoinase/oxoprolinase N-terminal" evidence="2">
    <location>
        <begin position="6"/>
        <end position="175"/>
    </location>
</feature>
<proteinExistence type="predicted"/>